<organism evidence="5 6">
    <name type="scientific">Mycetocola lacteus</name>
    <dbReference type="NCBI Taxonomy" id="76637"/>
    <lineage>
        <taxon>Bacteria</taxon>
        <taxon>Bacillati</taxon>
        <taxon>Actinomycetota</taxon>
        <taxon>Actinomycetes</taxon>
        <taxon>Micrococcales</taxon>
        <taxon>Microbacteriaceae</taxon>
        <taxon>Mycetocola</taxon>
    </lineage>
</organism>
<dbReference type="PROSITE" id="PS00211">
    <property type="entry name" value="ABC_TRANSPORTER_1"/>
    <property type="match status" value="1"/>
</dbReference>
<reference evidence="5 6" key="1">
    <citation type="submission" date="2018-10" db="EMBL/GenBank/DDBJ databases">
        <authorList>
            <person name="Li J."/>
        </authorList>
    </citation>
    <scope>NUCLEOTIDE SEQUENCE [LARGE SCALE GENOMIC DNA]</scope>
    <source>
        <strain evidence="5 6">JCM 11654</strain>
    </source>
</reference>
<dbReference type="Pfam" id="PF00005">
    <property type="entry name" value="ABC_tran"/>
    <property type="match status" value="1"/>
</dbReference>
<dbReference type="OrthoDB" id="9802264at2"/>
<evidence type="ECO:0000313" key="5">
    <source>
        <dbReference type="EMBL" id="RLP79305.1"/>
    </source>
</evidence>
<keyword evidence="2" id="KW-0547">Nucleotide-binding</keyword>
<evidence type="ECO:0000256" key="1">
    <source>
        <dbReference type="ARBA" id="ARBA00022448"/>
    </source>
</evidence>
<dbReference type="AlphaFoldDB" id="A0A3L7AH87"/>
<dbReference type="GO" id="GO:0005886">
    <property type="term" value="C:plasma membrane"/>
    <property type="evidence" value="ECO:0007669"/>
    <property type="project" value="TreeGrafter"/>
</dbReference>
<protein>
    <submittedName>
        <fullName evidence="5">ABC transporter ATP-binding protein</fullName>
    </submittedName>
</protein>
<evidence type="ECO:0000313" key="6">
    <source>
        <dbReference type="Proteomes" id="UP000269438"/>
    </source>
</evidence>
<dbReference type="PANTHER" id="PTHR24220:SF685">
    <property type="entry name" value="ABC TRANSPORTER RELATED"/>
    <property type="match status" value="1"/>
</dbReference>
<evidence type="ECO:0000256" key="3">
    <source>
        <dbReference type="ARBA" id="ARBA00022840"/>
    </source>
</evidence>
<dbReference type="InterPro" id="IPR017911">
    <property type="entry name" value="MacB-like_ATP-bd"/>
</dbReference>
<sequence length="237" mass="25077">MIELRNVTLTFPDGDRRITAVDNASLSVPPGTITAVTGASGSGKSSLLAVASALITPDSGEVRVAGIDLAGLSRAEATAVRREHIGIVFQQSNLLPALSALDQLAVMNELDGHSRAARAATRERARDLLARVGLAGHEDKRPHQLSGGQRQRVNIARALMNEPGVLIVDEPTSALDHARGMEIITLILELTRDRGTSTLLVTHDRSHLDRMDQVLVMSDGVLNTLDPAAASAALVRG</sequence>
<dbReference type="CDD" id="cd03255">
    <property type="entry name" value="ABC_MJ0796_LolCDE_FtsE"/>
    <property type="match status" value="1"/>
</dbReference>
<dbReference type="EMBL" id="RCUY01000015">
    <property type="protein sequence ID" value="RLP79305.1"/>
    <property type="molecule type" value="Genomic_DNA"/>
</dbReference>
<dbReference type="SMART" id="SM00382">
    <property type="entry name" value="AAA"/>
    <property type="match status" value="1"/>
</dbReference>
<dbReference type="RefSeq" id="WP_121689470.1">
    <property type="nucleotide sequence ID" value="NZ_RCUY01000015.1"/>
</dbReference>
<evidence type="ECO:0000259" key="4">
    <source>
        <dbReference type="PROSITE" id="PS50893"/>
    </source>
</evidence>
<accession>A0A3L7AH87</accession>
<keyword evidence="3 5" id="KW-0067">ATP-binding</keyword>
<keyword evidence="6" id="KW-1185">Reference proteome</keyword>
<dbReference type="GO" id="GO:0016887">
    <property type="term" value="F:ATP hydrolysis activity"/>
    <property type="evidence" value="ECO:0007669"/>
    <property type="project" value="InterPro"/>
</dbReference>
<dbReference type="SUPFAM" id="SSF52540">
    <property type="entry name" value="P-loop containing nucleoside triphosphate hydrolases"/>
    <property type="match status" value="1"/>
</dbReference>
<dbReference type="GO" id="GO:0022857">
    <property type="term" value="F:transmembrane transporter activity"/>
    <property type="evidence" value="ECO:0007669"/>
    <property type="project" value="TreeGrafter"/>
</dbReference>
<dbReference type="Proteomes" id="UP000269438">
    <property type="component" value="Unassembled WGS sequence"/>
</dbReference>
<dbReference type="Gene3D" id="3.40.50.300">
    <property type="entry name" value="P-loop containing nucleotide triphosphate hydrolases"/>
    <property type="match status" value="1"/>
</dbReference>
<dbReference type="InterPro" id="IPR015854">
    <property type="entry name" value="ABC_transpr_LolD-like"/>
</dbReference>
<evidence type="ECO:0000256" key="2">
    <source>
        <dbReference type="ARBA" id="ARBA00022741"/>
    </source>
</evidence>
<dbReference type="InterPro" id="IPR003593">
    <property type="entry name" value="AAA+_ATPase"/>
</dbReference>
<feature type="domain" description="ABC transporter" evidence="4">
    <location>
        <begin position="2"/>
        <end position="237"/>
    </location>
</feature>
<name>A0A3L7AH87_9MICO</name>
<dbReference type="InterPro" id="IPR027417">
    <property type="entry name" value="P-loop_NTPase"/>
</dbReference>
<dbReference type="PROSITE" id="PS50893">
    <property type="entry name" value="ABC_TRANSPORTER_2"/>
    <property type="match status" value="1"/>
</dbReference>
<gene>
    <name evidence="5" type="ORF">D9V34_16050</name>
</gene>
<dbReference type="GO" id="GO:0005524">
    <property type="term" value="F:ATP binding"/>
    <property type="evidence" value="ECO:0007669"/>
    <property type="project" value="UniProtKB-KW"/>
</dbReference>
<comment type="caution">
    <text evidence="5">The sequence shown here is derived from an EMBL/GenBank/DDBJ whole genome shotgun (WGS) entry which is preliminary data.</text>
</comment>
<dbReference type="PANTHER" id="PTHR24220">
    <property type="entry name" value="IMPORT ATP-BINDING PROTEIN"/>
    <property type="match status" value="1"/>
</dbReference>
<dbReference type="InterPro" id="IPR017871">
    <property type="entry name" value="ABC_transporter-like_CS"/>
</dbReference>
<proteinExistence type="predicted"/>
<dbReference type="InterPro" id="IPR003439">
    <property type="entry name" value="ABC_transporter-like_ATP-bd"/>
</dbReference>
<keyword evidence="1" id="KW-0813">Transport</keyword>